<evidence type="ECO:0000313" key="2">
    <source>
        <dbReference type="Proteomes" id="UP000255101"/>
    </source>
</evidence>
<name>A0A379CGA5_9FIRM</name>
<dbReference type="NCBIfam" id="NF038093">
    <property type="entry name" value="GrdX"/>
    <property type="match status" value="1"/>
</dbReference>
<sequence>MLLLTNNEKFKQIENELNSNKLNLEYQDITYIEILEKARELIHKGYKLLTHPLYGSVKPNETLYRSVVLEEAEEFDIQSLLLIEEAIVTAEKFKKNKMTPNWTESVKDDFRVIDFDLIKKTIDRIFQ</sequence>
<accession>A0A379CGA5</accession>
<dbReference type="InterPro" id="IPR047735">
    <property type="entry name" value="GrdX-like"/>
</dbReference>
<dbReference type="EMBL" id="UGTB01000004">
    <property type="protein sequence ID" value="SUB61353.1"/>
    <property type="molecule type" value="Genomic_DNA"/>
</dbReference>
<gene>
    <name evidence="1" type="ORF">NCTC11460_01282</name>
</gene>
<dbReference type="RefSeq" id="WP_002846571.1">
    <property type="nucleotide sequence ID" value="NZ_FOVA01000008.1"/>
</dbReference>
<organism evidence="1 2">
    <name type="scientific">Peptostreptococcus anaerobius</name>
    <dbReference type="NCBI Taxonomy" id="1261"/>
    <lineage>
        <taxon>Bacteria</taxon>
        <taxon>Bacillati</taxon>
        <taxon>Bacillota</taxon>
        <taxon>Clostridia</taxon>
        <taxon>Peptostreptococcales</taxon>
        <taxon>Peptostreptococcaceae</taxon>
        <taxon>Peptostreptococcus</taxon>
    </lineage>
</organism>
<evidence type="ECO:0000313" key="1">
    <source>
        <dbReference type="EMBL" id="SUB61353.1"/>
    </source>
</evidence>
<evidence type="ECO:0008006" key="3">
    <source>
        <dbReference type="Google" id="ProtNLM"/>
    </source>
</evidence>
<dbReference type="AlphaFoldDB" id="A0A379CGA5"/>
<protein>
    <recommendedName>
        <fullName evidence="3">GrdX protein</fullName>
    </recommendedName>
</protein>
<reference evidence="1 2" key="1">
    <citation type="submission" date="2018-06" db="EMBL/GenBank/DDBJ databases">
        <authorList>
            <consortium name="Pathogen Informatics"/>
            <person name="Doyle S."/>
        </authorList>
    </citation>
    <scope>NUCLEOTIDE SEQUENCE [LARGE SCALE GENOMIC DNA]</scope>
    <source>
        <strain evidence="1 2">NCTC11460</strain>
    </source>
</reference>
<dbReference type="Proteomes" id="UP000255101">
    <property type="component" value="Unassembled WGS sequence"/>
</dbReference>
<proteinExistence type="predicted"/>